<evidence type="ECO:0000313" key="3">
    <source>
        <dbReference type="EMBL" id="AMD19750.1"/>
    </source>
</evidence>
<keyword evidence="1" id="KW-0479">Metal-binding</keyword>
<dbReference type="SMART" id="SM00331">
    <property type="entry name" value="PP2C_SIG"/>
    <property type="match status" value="1"/>
</dbReference>
<reference evidence="3 4" key="1">
    <citation type="submission" date="2016-01" db="EMBL/GenBank/DDBJ databases">
        <title>Genome sequence of the yeast Holleya sinecauda.</title>
        <authorList>
            <person name="Dietrich F.S."/>
        </authorList>
    </citation>
    <scope>NUCLEOTIDE SEQUENCE [LARGE SCALE GENOMIC DNA]</scope>
    <source>
        <strain evidence="3 4">ATCC 58844</strain>
    </source>
</reference>
<dbReference type="GO" id="GO:0004722">
    <property type="term" value="F:protein serine/threonine phosphatase activity"/>
    <property type="evidence" value="ECO:0007669"/>
    <property type="project" value="UniProtKB-EC"/>
</dbReference>
<accession>A0A109UWA8</accession>
<dbReference type="InterPro" id="IPR039123">
    <property type="entry name" value="PPTC7"/>
</dbReference>
<evidence type="ECO:0000256" key="1">
    <source>
        <dbReference type="RuleBase" id="RU366020"/>
    </source>
</evidence>
<comment type="cofactor">
    <cofactor evidence="1">
        <name>Mn(2+)</name>
        <dbReference type="ChEBI" id="CHEBI:29035"/>
    </cofactor>
</comment>
<dbReference type="SMART" id="SM00332">
    <property type="entry name" value="PP2Cc"/>
    <property type="match status" value="1"/>
</dbReference>
<dbReference type="EC" id="3.1.3.16" evidence="1"/>
<dbReference type="RefSeq" id="XP_017986746.1">
    <property type="nucleotide sequence ID" value="XM_018131366.1"/>
</dbReference>
<dbReference type="Proteomes" id="UP000243052">
    <property type="component" value="Chromosome iii"/>
</dbReference>
<evidence type="ECO:0000313" key="4">
    <source>
        <dbReference type="Proteomes" id="UP000243052"/>
    </source>
</evidence>
<comment type="similarity">
    <text evidence="1">Belongs to the PP2C family.</text>
</comment>
<keyword evidence="1" id="KW-0460">Magnesium</keyword>
<comment type="cofactor">
    <cofactor evidence="1">
        <name>Mg(2+)</name>
        <dbReference type="ChEBI" id="CHEBI:18420"/>
    </cofactor>
</comment>
<dbReference type="InterPro" id="IPR036457">
    <property type="entry name" value="PPM-type-like_dom_sf"/>
</dbReference>
<dbReference type="InterPro" id="IPR001932">
    <property type="entry name" value="PPM-type_phosphatase-like_dom"/>
</dbReference>
<dbReference type="Gene3D" id="3.60.40.10">
    <property type="entry name" value="PPM-type phosphatase domain"/>
    <property type="match status" value="1"/>
</dbReference>
<dbReference type="PANTHER" id="PTHR12320">
    <property type="entry name" value="PROTEIN PHOSPHATASE 2C"/>
    <property type="match status" value="1"/>
</dbReference>
<dbReference type="AlphaFoldDB" id="A0A109UWA8"/>
<dbReference type="Pfam" id="PF07228">
    <property type="entry name" value="SpoIIE"/>
    <property type="match status" value="1"/>
</dbReference>
<dbReference type="EMBL" id="CP014243">
    <property type="protein sequence ID" value="AMD19750.1"/>
    <property type="molecule type" value="Genomic_DNA"/>
</dbReference>
<dbReference type="CDD" id="cd00143">
    <property type="entry name" value="PP2Cc"/>
    <property type="match status" value="1"/>
</dbReference>
<keyword evidence="1" id="KW-0464">Manganese</keyword>
<proteinExistence type="inferred from homology"/>
<dbReference type="PROSITE" id="PS51746">
    <property type="entry name" value="PPM_2"/>
    <property type="match status" value="1"/>
</dbReference>
<feature type="domain" description="PPM-type phosphatase" evidence="2">
    <location>
        <begin position="74"/>
        <end position="340"/>
    </location>
</feature>
<dbReference type="OrthoDB" id="60843at2759"/>
<evidence type="ECO:0000259" key="2">
    <source>
        <dbReference type="PROSITE" id="PS51746"/>
    </source>
</evidence>
<comment type="catalytic activity">
    <reaction evidence="1">
        <text>O-phospho-L-seryl-[protein] + H2O = L-seryl-[protein] + phosphate</text>
        <dbReference type="Rhea" id="RHEA:20629"/>
        <dbReference type="Rhea" id="RHEA-COMP:9863"/>
        <dbReference type="Rhea" id="RHEA-COMP:11604"/>
        <dbReference type="ChEBI" id="CHEBI:15377"/>
        <dbReference type="ChEBI" id="CHEBI:29999"/>
        <dbReference type="ChEBI" id="CHEBI:43474"/>
        <dbReference type="ChEBI" id="CHEBI:83421"/>
        <dbReference type="EC" id="3.1.3.16"/>
    </reaction>
</comment>
<keyword evidence="1" id="KW-0378">Hydrolase</keyword>
<name>A0A109UWA8_9SACH</name>
<protein>
    <recommendedName>
        <fullName evidence="1">Protein phosphatase</fullName>
        <ecNumber evidence="1">3.1.3.16</ecNumber>
    </recommendedName>
</protein>
<dbReference type="SUPFAM" id="SSF81606">
    <property type="entry name" value="PP2C-like"/>
    <property type="match status" value="1"/>
</dbReference>
<keyword evidence="1" id="KW-0904">Protein phosphatase</keyword>
<dbReference type="FunFam" id="3.60.40.10:FF:000093">
    <property type="entry name" value="Type 2C protein Phosphatase"/>
    <property type="match status" value="1"/>
</dbReference>
<dbReference type="GeneID" id="28722965"/>
<dbReference type="STRING" id="45286.A0A109UWA8"/>
<sequence length="341" mass="37626">MLSMLISVRSTRYARSMFVILLSLIGHLILTRLGFYQSTSRRFFTYSSPKSSYGSQSSGDASGASYFTYQVAVAYQAKDRREPIYGNVKLASLTGEDNYFIAKKSNNRLIAGVADGVGGWAEHGYDSSAISRELCNVLKEISLSDSKTLPPKKLLDEAYKKIVEEEIVKVGGTTAIIADFGPDGQMKVANLGDSWCGVFRDSQLVFETVFQTVAFNAPYQLAIIPDDVRKTARKRGGSFIENSPNDADEYVFQLKPNDIIILATDGVTDNIDRKDMEIFIKDREGINDLQAATDEFVSKVAELSKNKMFPSVFSQEVSKLTGKPYLGGKEDDITVVAVKVN</sequence>
<dbReference type="PANTHER" id="PTHR12320:SF1">
    <property type="entry name" value="PROTEIN PHOSPHATASE PTC7 HOMOLOG"/>
    <property type="match status" value="1"/>
</dbReference>
<gene>
    <name evidence="3" type="ORF">AW171_hschr31601</name>
</gene>
<dbReference type="GO" id="GO:0046872">
    <property type="term" value="F:metal ion binding"/>
    <property type="evidence" value="ECO:0007669"/>
    <property type="project" value="UniProtKB-UniRule"/>
</dbReference>
<organism evidence="3 4">
    <name type="scientific">Eremothecium sinecaudum</name>
    <dbReference type="NCBI Taxonomy" id="45286"/>
    <lineage>
        <taxon>Eukaryota</taxon>
        <taxon>Fungi</taxon>
        <taxon>Dikarya</taxon>
        <taxon>Ascomycota</taxon>
        <taxon>Saccharomycotina</taxon>
        <taxon>Saccharomycetes</taxon>
        <taxon>Saccharomycetales</taxon>
        <taxon>Saccharomycetaceae</taxon>
        <taxon>Eremothecium</taxon>
    </lineage>
</organism>
<keyword evidence="4" id="KW-1185">Reference proteome</keyword>
<comment type="catalytic activity">
    <reaction evidence="1">
        <text>O-phospho-L-threonyl-[protein] + H2O = L-threonyl-[protein] + phosphate</text>
        <dbReference type="Rhea" id="RHEA:47004"/>
        <dbReference type="Rhea" id="RHEA-COMP:11060"/>
        <dbReference type="Rhea" id="RHEA-COMP:11605"/>
        <dbReference type="ChEBI" id="CHEBI:15377"/>
        <dbReference type="ChEBI" id="CHEBI:30013"/>
        <dbReference type="ChEBI" id="CHEBI:43474"/>
        <dbReference type="ChEBI" id="CHEBI:61977"/>
        <dbReference type="EC" id="3.1.3.16"/>
    </reaction>
</comment>